<keyword evidence="1" id="KW-0449">Lipoprotein</keyword>
<gene>
    <name evidence="1" type="ORF">LEP1GSC103_0537</name>
</gene>
<dbReference type="AlphaFoldDB" id="A0AAV3JCT2"/>
<dbReference type="RefSeq" id="WP_002732797.1">
    <property type="nucleotide sequence ID" value="NZ_AHNP02000005.1"/>
</dbReference>
<dbReference type="Proteomes" id="UP000014570">
    <property type="component" value="Unassembled WGS sequence"/>
</dbReference>
<dbReference type="GeneID" id="61172838"/>
<sequence>MRKIIICVLVLFLFACRDRIMFSTEQSILYRFIGNGTVKELGKIYPGFPLMVKSDWLPTSYEIVDRFLDIETYGERYFTFARGLTKNETKVHSYGLFYNRGEKTLFNNVPYMWILVYADKAALIEVGVIYGKLNEESFNGVRYWICKPSLSDEGEIRFTNCERGEKRTSLDTSFVPMLKEVQVSEDVDTVCTSITEDKITCNSEGSNYIGIKSDKFYIR</sequence>
<reference evidence="1 2" key="1">
    <citation type="submission" date="2013-04" db="EMBL/GenBank/DDBJ databases">
        <authorList>
            <person name="Harkins D.M."/>
            <person name="Durkin A.S."/>
            <person name="Brinkac L.M."/>
            <person name="Haft D.H."/>
            <person name="Selengut J.D."/>
            <person name="Sanka R."/>
            <person name="DePew J."/>
            <person name="Purushe J."/>
            <person name="Chanthongthip A."/>
            <person name="Lattana O."/>
            <person name="Phetsouvanh R."/>
            <person name="Newton P.N."/>
            <person name="Vinetz J.M."/>
            <person name="Sutton G.G."/>
            <person name="Nierman W.C."/>
            <person name="Fouts D.E."/>
        </authorList>
    </citation>
    <scope>NUCLEOTIDE SEQUENCE [LARGE SCALE GENOMIC DNA]</scope>
    <source>
        <strain evidence="1 2">UI 09931</strain>
    </source>
</reference>
<evidence type="ECO:0000313" key="1">
    <source>
        <dbReference type="EMBL" id="EPG58537.1"/>
    </source>
</evidence>
<proteinExistence type="predicted"/>
<name>A0AAV3JCT2_LEPBO</name>
<protein>
    <submittedName>
        <fullName evidence="1">Lipoprotein</fullName>
    </submittedName>
</protein>
<dbReference type="EMBL" id="AHNP02000005">
    <property type="protein sequence ID" value="EPG58537.1"/>
    <property type="molecule type" value="Genomic_DNA"/>
</dbReference>
<accession>A0AAV3JCT2</accession>
<organism evidence="1 2">
    <name type="scientific">Leptospira borgpetersenii serovar Javanica str. UI 09931</name>
    <dbReference type="NCBI Taxonomy" id="1049767"/>
    <lineage>
        <taxon>Bacteria</taxon>
        <taxon>Pseudomonadati</taxon>
        <taxon>Spirochaetota</taxon>
        <taxon>Spirochaetia</taxon>
        <taxon>Leptospirales</taxon>
        <taxon>Leptospiraceae</taxon>
        <taxon>Leptospira</taxon>
    </lineage>
</organism>
<dbReference type="PROSITE" id="PS51257">
    <property type="entry name" value="PROKAR_LIPOPROTEIN"/>
    <property type="match status" value="1"/>
</dbReference>
<evidence type="ECO:0000313" key="2">
    <source>
        <dbReference type="Proteomes" id="UP000014570"/>
    </source>
</evidence>
<comment type="caution">
    <text evidence="1">The sequence shown here is derived from an EMBL/GenBank/DDBJ whole genome shotgun (WGS) entry which is preliminary data.</text>
</comment>